<dbReference type="InterPro" id="IPR047801">
    <property type="entry name" value="Peptidase_C45"/>
</dbReference>
<accession>A0A9W6WAN8</accession>
<dbReference type="Proteomes" id="UP001165079">
    <property type="component" value="Unassembled WGS sequence"/>
</dbReference>
<reference evidence="2" key="1">
    <citation type="submission" date="2023-03" db="EMBL/GenBank/DDBJ databases">
        <title>Actinorhabdospora filicis NBRC 111898.</title>
        <authorList>
            <person name="Ichikawa N."/>
            <person name="Sato H."/>
            <person name="Tonouchi N."/>
        </authorList>
    </citation>
    <scope>NUCLEOTIDE SEQUENCE</scope>
    <source>
        <strain evidence="2">NBRC 111898</strain>
    </source>
</reference>
<dbReference type="NCBIfam" id="NF040521">
    <property type="entry name" value="C45_proenzyme"/>
    <property type="match status" value="1"/>
</dbReference>
<dbReference type="PANTHER" id="PTHR34180">
    <property type="entry name" value="PEPTIDASE C45"/>
    <property type="match status" value="1"/>
</dbReference>
<dbReference type="Gene3D" id="1.10.10.2120">
    <property type="match status" value="1"/>
</dbReference>
<dbReference type="RefSeq" id="WP_285663927.1">
    <property type="nucleotide sequence ID" value="NZ_BSTX01000002.1"/>
</dbReference>
<dbReference type="PANTHER" id="PTHR34180:SF1">
    <property type="entry name" value="BETA-ALANYL-DOPAMINE_CARCININE HYDROLASE"/>
    <property type="match status" value="1"/>
</dbReference>
<evidence type="ECO:0000313" key="3">
    <source>
        <dbReference type="Proteomes" id="UP001165079"/>
    </source>
</evidence>
<dbReference type="EMBL" id="BSTX01000002">
    <property type="protein sequence ID" value="GLZ78786.1"/>
    <property type="molecule type" value="Genomic_DNA"/>
</dbReference>
<organism evidence="2 3">
    <name type="scientific">Actinorhabdospora filicis</name>
    <dbReference type="NCBI Taxonomy" id="1785913"/>
    <lineage>
        <taxon>Bacteria</taxon>
        <taxon>Bacillati</taxon>
        <taxon>Actinomycetota</taxon>
        <taxon>Actinomycetes</taxon>
        <taxon>Micromonosporales</taxon>
        <taxon>Micromonosporaceae</taxon>
        <taxon>Actinorhabdospora</taxon>
    </lineage>
</organism>
<dbReference type="InterPro" id="IPR005079">
    <property type="entry name" value="Peptidase_C45_hydrolase"/>
</dbReference>
<feature type="domain" description="Peptidase C45 hydrolase" evidence="1">
    <location>
        <begin position="128"/>
        <end position="319"/>
    </location>
</feature>
<gene>
    <name evidence="2" type="ORF">Afil01_35930</name>
</gene>
<dbReference type="InterPro" id="IPR047794">
    <property type="entry name" value="C45_proenzyme-like"/>
</dbReference>
<evidence type="ECO:0000313" key="2">
    <source>
        <dbReference type="EMBL" id="GLZ78786.1"/>
    </source>
</evidence>
<protein>
    <submittedName>
        <fullName evidence="2">Peptidase C45</fullName>
    </submittedName>
</protein>
<dbReference type="Pfam" id="PF03417">
    <property type="entry name" value="AAT"/>
    <property type="match status" value="1"/>
</dbReference>
<dbReference type="AlphaFoldDB" id="A0A9W6WAN8"/>
<sequence length="362" mass="38486">MNTPLPHLTLTGTPHQQGLTHGRELAGDIAANVAMYRARLRDDAGLTGEQVAERAGLYLDVFTAADPAYRAMMDGIAEGSGLPLIDIAVLNARYEILYSAWSAAGRTDVGECTSFGVTRAASGDGVARIGQNWDWFPGVRCALLRVEEEGRTILGLTEAGIAGVKIGVNDAGVGLCVNGLTSDTDSWERGGLPFHLRTWRALHAPDLAGAIAAVTEGAEAGEVSCSANFMLGDRGGVADVELSPKGARVLRTERVLVHANHFVDPAVLGVTETWRTWPPTTFDRHERLETLLGDGPVALDEIEAKLRDHENGVNALCRHPLPSQPEHLRVHTALGVILDLDAPAVSYTAGPPCESPFTTVAL</sequence>
<dbReference type="Gene3D" id="3.60.60.10">
    <property type="entry name" value="Penicillin V Acylase, Chain A"/>
    <property type="match status" value="1"/>
</dbReference>
<keyword evidence="3" id="KW-1185">Reference proteome</keyword>
<comment type="caution">
    <text evidence="2">The sequence shown here is derived from an EMBL/GenBank/DDBJ whole genome shotgun (WGS) entry which is preliminary data.</text>
</comment>
<name>A0A9W6WAN8_9ACTN</name>
<evidence type="ECO:0000259" key="1">
    <source>
        <dbReference type="Pfam" id="PF03417"/>
    </source>
</evidence>
<dbReference type="CDD" id="cd01901">
    <property type="entry name" value="Ntn_hydrolase"/>
    <property type="match status" value="1"/>
</dbReference>
<proteinExistence type="predicted"/>